<gene>
    <name evidence="5" type="ORF">L596_002753</name>
</gene>
<evidence type="ECO:0000256" key="1">
    <source>
        <dbReference type="ARBA" id="ARBA00009199"/>
    </source>
</evidence>
<dbReference type="PANTHER" id="PTHR43372:SF4">
    <property type="entry name" value="FATTY-ACID AMIDE HYDROLASE 2"/>
    <property type="match status" value="1"/>
</dbReference>
<feature type="active site" description="Acyl-ester intermediate" evidence="2">
    <location>
        <position position="239"/>
    </location>
</feature>
<feature type="active site" description="Charge relay system" evidence="2">
    <location>
        <position position="140"/>
    </location>
</feature>
<organism evidence="5 6">
    <name type="scientific">Steinernema carpocapsae</name>
    <name type="common">Entomopathogenic nematode</name>
    <dbReference type="NCBI Taxonomy" id="34508"/>
    <lineage>
        <taxon>Eukaryota</taxon>
        <taxon>Metazoa</taxon>
        <taxon>Ecdysozoa</taxon>
        <taxon>Nematoda</taxon>
        <taxon>Chromadorea</taxon>
        <taxon>Rhabditida</taxon>
        <taxon>Tylenchina</taxon>
        <taxon>Panagrolaimomorpha</taxon>
        <taxon>Strongyloidoidea</taxon>
        <taxon>Steinernematidae</taxon>
        <taxon>Steinernema</taxon>
    </lineage>
</organism>
<reference evidence="5 6" key="1">
    <citation type="journal article" date="2015" name="Genome Biol.">
        <title>Comparative genomics of Steinernema reveals deeply conserved gene regulatory networks.</title>
        <authorList>
            <person name="Dillman A.R."/>
            <person name="Macchietto M."/>
            <person name="Porter C.F."/>
            <person name="Rogers A."/>
            <person name="Williams B."/>
            <person name="Antoshechkin I."/>
            <person name="Lee M.M."/>
            <person name="Goodwin Z."/>
            <person name="Lu X."/>
            <person name="Lewis E.E."/>
            <person name="Goodrich-Blair H."/>
            <person name="Stock S.P."/>
            <person name="Adams B.J."/>
            <person name="Sternberg P.W."/>
            <person name="Mortazavi A."/>
        </authorList>
    </citation>
    <scope>NUCLEOTIDE SEQUENCE [LARGE SCALE GENOMIC DNA]</scope>
    <source>
        <strain evidence="5 6">ALL</strain>
    </source>
</reference>
<dbReference type="InterPro" id="IPR023631">
    <property type="entry name" value="Amidase_dom"/>
</dbReference>
<dbReference type="PIRSF" id="PIRSF001221">
    <property type="entry name" value="Amidase_fungi"/>
    <property type="match status" value="1"/>
</dbReference>
<dbReference type="InterPro" id="IPR052739">
    <property type="entry name" value="FAAH2"/>
</dbReference>
<keyword evidence="3" id="KW-0812">Transmembrane</keyword>
<dbReference type="InterPro" id="IPR036928">
    <property type="entry name" value="AS_sf"/>
</dbReference>
<keyword evidence="3" id="KW-1133">Transmembrane helix</keyword>
<protein>
    <recommendedName>
        <fullName evidence="4">Amidase domain-containing protein</fullName>
    </recommendedName>
</protein>
<dbReference type="Pfam" id="PF01425">
    <property type="entry name" value="Amidase"/>
    <property type="match status" value="1"/>
</dbReference>
<dbReference type="PROSITE" id="PS00571">
    <property type="entry name" value="AMIDASES"/>
    <property type="match status" value="1"/>
</dbReference>
<comment type="similarity">
    <text evidence="1">Belongs to the amidase family.</text>
</comment>
<sequence length="534" mass="59119">MQMEDFYESNLLAKWLRIILSPLMALYCILVNLFFGFKHYQTKRKGVPPISNDLLFISATDAVEKLAKRELRSLDLVNAYIDRIEEVNKTIVAAVNVDYEAARDQARQCDKFLDQIADNDEQLVKLLKEKPLYGVPITIKECIKIKGFKCTAGIKCRKDSVSEVNATVVERVLQAGAIIIASTNVPEMCARLESINNVYGQTRNPYDYARTAGGSSGGEGSLIGAGGSLFGIGSDFAGSIRLPSFFNGIFGLKPTGGVVPLDGHIPKISTIRQQMLCIGPMSRYAKDLSLLLHVIADPEHTGKMNLTSTVDLTQIKVFYMEKLVTPLCEDVHDVSLKSVHKVIKNLATSFDVAAHRLDLPLAHFAWEMFYACADLGTRPFLSEYMVDCKGDVNLYNELLKAPFGKSDHSTAIILLGILEKQSVLRKKDQSTLSLYRDRLKRELSELLSKNGVLIFPSFPCPIPFHGQMTLKSLNAAYACLWNVLGLPVVQCPLGLDFDGLPTGVQIIGAPYNERLIVEVAKHLEQRFGGWAAPK</sequence>
<keyword evidence="6" id="KW-1185">Reference proteome</keyword>
<dbReference type="GO" id="GO:0012505">
    <property type="term" value="C:endomembrane system"/>
    <property type="evidence" value="ECO:0007669"/>
    <property type="project" value="TreeGrafter"/>
</dbReference>
<keyword evidence="3" id="KW-0472">Membrane</keyword>
<dbReference type="Gene3D" id="3.90.1300.10">
    <property type="entry name" value="Amidase signature (AS) domain"/>
    <property type="match status" value="1"/>
</dbReference>
<evidence type="ECO:0000256" key="3">
    <source>
        <dbReference type="SAM" id="Phobius"/>
    </source>
</evidence>
<name>A0A4U8UQI2_STECR</name>
<dbReference type="EMBL" id="AZBU02000001">
    <property type="protein sequence ID" value="TMS35326.1"/>
    <property type="molecule type" value="Genomic_DNA"/>
</dbReference>
<evidence type="ECO:0000313" key="5">
    <source>
        <dbReference type="EMBL" id="TMS35326.1"/>
    </source>
</evidence>
<dbReference type="STRING" id="34508.A0A4U8UQI2"/>
<dbReference type="Proteomes" id="UP000298663">
    <property type="component" value="Unassembled WGS sequence"/>
</dbReference>
<evidence type="ECO:0000256" key="2">
    <source>
        <dbReference type="PIRSR" id="PIRSR001221-1"/>
    </source>
</evidence>
<dbReference type="AlphaFoldDB" id="A0A4U8UQI2"/>
<proteinExistence type="inferred from homology"/>
<dbReference type="SUPFAM" id="SSF75304">
    <property type="entry name" value="Amidase signature (AS) enzymes"/>
    <property type="match status" value="1"/>
</dbReference>
<feature type="transmembrane region" description="Helical" evidence="3">
    <location>
        <begin position="15"/>
        <end position="35"/>
    </location>
</feature>
<comment type="caution">
    <text evidence="5">The sequence shown here is derived from an EMBL/GenBank/DDBJ whole genome shotgun (WGS) entry which is preliminary data.</text>
</comment>
<dbReference type="OrthoDB" id="6428749at2759"/>
<evidence type="ECO:0000259" key="4">
    <source>
        <dbReference type="Pfam" id="PF01425"/>
    </source>
</evidence>
<reference evidence="5 6" key="2">
    <citation type="journal article" date="2019" name="G3 (Bethesda)">
        <title>Hybrid Assembly of the Genome of the Entomopathogenic Nematode Steinernema carpocapsae Identifies the X-Chromosome.</title>
        <authorList>
            <person name="Serra L."/>
            <person name="Macchietto M."/>
            <person name="Macias-Munoz A."/>
            <person name="McGill C.J."/>
            <person name="Rodriguez I.M."/>
            <person name="Rodriguez B."/>
            <person name="Murad R."/>
            <person name="Mortazavi A."/>
        </authorList>
    </citation>
    <scope>NUCLEOTIDE SEQUENCE [LARGE SCALE GENOMIC DNA]</scope>
    <source>
        <strain evidence="5 6">ALL</strain>
    </source>
</reference>
<accession>A0A4U8UQI2</accession>
<feature type="active site" description="Charge relay system" evidence="2">
    <location>
        <position position="215"/>
    </location>
</feature>
<feature type="domain" description="Amidase" evidence="4">
    <location>
        <begin position="75"/>
        <end position="516"/>
    </location>
</feature>
<dbReference type="PANTHER" id="PTHR43372">
    <property type="entry name" value="FATTY-ACID AMIDE HYDROLASE"/>
    <property type="match status" value="1"/>
</dbReference>
<dbReference type="InterPro" id="IPR020556">
    <property type="entry name" value="Amidase_CS"/>
</dbReference>
<evidence type="ECO:0000313" key="6">
    <source>
        <dbReference type="Proteomes" id="UP000298663"/>
    </source>
</evidence>